<reference evidence="4" key="1">
    <citation type="submission" date="2023-07" db="EMBL/GenBank/DDBJ databases">
        <title>Functional and genomic diversity of the sorghum phyllosphere microbiome.</title>
        <authorList>
            <person name="Shade A."/>
        </authorList>
    </citation>
    <scope>NUCLEOTIDE SEQUENCE [LARGE SCALE GENOMIC DNA]</scope>
    <source>
        <strain evidence="4">SORGH_AS_0422</strain>
    </source>
</reference>
<evidence type="ECO:0000313" key="4">
    <source>
        <dbReference type="Proteomes" id="UP001258315"/>
    </source>
</evidence>
<dbReference type="InterPro" id="IPR022441">
    <property type="entry name" value="Para_beta_helix_rpt-2"/>
</dbReference>
<evidence type="ECO:0000259" key="2">
    <source>
        <dbReference type="Pfam" id="PF13229"/>
    </source>
</evidence>
<dbReference type="InterPro" id="IPR011050">
    <property type="entry name" value="Pectin_lyase_fold/virulence"/>
</dbReference>
<dbReference type="SUPFAM" id="SSF51126">
    <property type="entry name" value="Pectin lyase-like"/>
    <property type="match status" value="1"/>
</dbReference>
<dbReference type="NCBIfam" id="TIGR03804">
    <property type="entry name" value="para_beta_helix"/>
    <property type="match status" value="1"/>
</dbReference>
<gene>
    <name evidence="3" type="ORF">QE417_000260</name>
</gene>
<dbReference type="InterPro" id="IPR024535">
    <property type="entry name" value="RHGA/B-epi-like_pectate_lyase"/>
</dbReference>
<accession>A0ABU3GN32</accession>
<feature type="domain" description="Right handed beta helix" evidence="2">
    <location>
        <begin position="154"/>
        <end position="315"/>
    </location>
</feature>
<evidence type="ECO:0000313" key="3">
    <source>
        <dbReference type="EMBL" id="MDT3401188.1"/>
    </source>
</evidence>
<dbReference type="InterPro" id="IPR012334">
    <property type="entry name" value="Pectin_lyas_fold"/>
</dbReference>
<proteinExistence type="predicted"/>
<dbReference type="Pfam" id="PF12708">
    <property type="entry name" value="Pect-lyase_RHGA_epim"/>
    <property type="match status" value="1"/>
</dbReference>
<organism evidence="3 4">
    <name type="scientific">Mucilaginibacter terrae</name>
    <dbReference type="NCBI Taxonomy" id="1955052"/>
    <lineage>
        <taxon>Bacteria</taxon>
        <taxon>Pseudomonadati</taxon>
        <taxon>Bacteroidota</taxon>
        <taxon>Sphingobacteriia</taxon>
        <taxon>Sphingobacteriales</taxon>
        <taxon>Sphingobacteriaceae</taxon>
        <taxon>Mucilaginibacter</taxon>
    </lineage>
</organism>
<dbReference type="Gene3D" id="2.160.20.10">
    <property type="entry name" value="Single-stranded right-handed beta-helix, Pectin lyase-like"/>
    <property type="match status" value="1"/>
</dbReference>
<dbReference type="EMBL" id="JAVLVU010000001">
    <property type="protein sequence ID" value="MDT3401188.1"/>
    <property type="molecule type" value="Genomic_DNA"/>
</dbReference>
<dbReference type="InterPro" id="IPR006626">
    <property type="entry name" value="PbH1"/>
</dbReference>
<dbReference type="SMART" id="SM00710">
    <property type="entry name" value="PbH1"/>
    <property type="match status" value="6"/>
</dbReference>
<dbReference type="Proteomes" id="UP001258315">
    <property type="component" value="Unassembled WGS sequence"/>
</dbReference>
<feature type="domain" description="Rhamnogalacturonase A/B/Epimerase-like pectate lyase" evidence="1">
    <location>
        <begin position="47"/>
        <end position="96"/>
    </location>
</feature>
<sequence>MHLSVLLFTWASIACKKGTIEQQSTQTPEATRYKTTAIVNVPLGGNIQHAIDQVSASGGGTVNLASGTYNITSPLKIKSNVTLNGSGNATTTINGGNFNVIQQNNEGLTNVTIQNLKVTGVQSISCYGILIESLNIFHTNVAINNVQVTSVGMGVHLKRVNGVTITNCNFHDNAGPGKEMYFHNLYIRSCQNVNVSSTQVNHSTTGNGMNFSYCTSVTVSNCTANDNYFRGIRAADSDGFKVKDCTINGNGNVGLIMNQEAGLVTKNIELNHNIVNNNAKGGIQVLQGSTGSVVNNTATGNSLFNYSIASGITQSNNN</sequence>
<dbReference type="Pfam" id="PF13229">
    <property type="entry name" value="Beta_helix"/>
    <property type="match status" value="1"/>
</dbReference>
<dbReference type="InterPro" id="IPR039448">
    <property type="entry name" value="Beta_helix"/>
</dbReference>
<name>A0ABU3GN32_9SPHI</name>
<evidence type="ECO:0000259" key="1">
    <source>
        <dbReference type="Pfam" id="PF12708"/>
    </source>
</evidence>
<protein>
    <submittedName>
        <fullName evidence="3">Parallel beta-helix repeat protein</fullName>
    </submittedName>
</protein>
<keyword evidence="4" id="KW-1185">Reference proteome</keyword>
<comment type="caution">
    <text evidence="3">The sequence shown here is derived from an EMBL/GenBank/DDBJ whole genome shotgun (WGS) entry which is preliminary data.</text>
</comment>